<sequence>MADAKRGAKEPMSELTFVETWRQRIDSEISSQVRFASEWGSLESDSSRLPETLEEQIEQKRAEIAALRARLGSDAAALSTTTGAMQRPADTTLEKLTPFETELDKKLKTVAGTHTRRGATRGAKPAAKR</sequence>
<evidence type="ECO:0000313" key="3">
    <source>
        <dbReference type="Proteomes" id="UP000323011"/>
    </source>
</evidence>
<organism evidence="2 3">
    <name type="scientific">Cafeteria roenbergensis</name>
    <name type="common">Marine flagellate</name>
    <dbReference type="NCBI Taxonomy" id="33653"/>
    <lineage>
        <taxon>Eukaryota</taxon>
        <taxon>Sar</taxon>
        <taxon>Stramenopiles</taxon>
        <taxon>Bigyra</taxon>
        <taxon>Opalozoa</taxon>
        <taxon>Bicosoecida</taxon>
        <taxon>Cafeteriaceae</taxon>
        <taxon>Cafeteria</taxon>
    </lineage>
</organism>
<comment type="caution">
    <text evidence="2">The sequence shown here is derived from an EMBL/GenBank/DDBJ whole genome shotgun (WGS) entry which is preliminary data.</text>
</comment>
<dbReference type="Proteomes" id="UP000323011">
    <property type="component" value="Unassembled WGS sequence"/>
</dbReference>
<proteinExistence type="predicted"/>
<feature type="region of interest" description="Disordered" evidence="1">
    <location>
        <begin position="106"/>
        <end position="129"/>
    </location>
</feature>
<reference evidence="2 3" key="1">
    <citation type="submission" date="2019-07" db="EMBL/GenBank/DDBJ databases">
        <title>Genomes of Cafeteria roenbergensis.</title>
        <authorList>
            <person name="Fischer M.G."/>
            <person name="Hackl T."/>
            <person name="Roman M."/>
        </authorList>
    </citation>
    <scope>NUCLEOTIDE SEQUENCE [LARGE SCALE GENOMIC DNA]</scope>
    <source>
        <strain evidence="2 3">BVI</strain>
    </source>
</reference>
<protein>
    <submittedName>
        <fullName evidence="2">Uncharacterized protein</fullName>
    </submittedName>
</protein>
<name>A0A5A8C231_CAFRO</name>
<keyword evidence="3" id="KW-1185">Reference proteome</keyword>
<evidence type="ECO:0000313" key="2">
    <source>
        <dbReference type="EMBL" id="KAA0146958.1"/>
    </source>
</evidence>
<dbReference type="EMBL" id="VLTN01000074">
    <property type="protein sequence ID" value="KAA0146958.1"/>
    <property type="molecule type" value="Genomic_DNA"/>
</dbReference>
<accession>A0A5A8C231</accession>
<evidence type="ECO:0000256" key="1">
    <source>
        <dbReference type="SAM" id="MobiDB-lite"/>
    </source>
</evidence>
<gene>
    <name evidence="2" type="ORF">FNF29_07695</name>
</gene>
<dbReference type="AlphaFoldDB" id="A0A5A8C231"/>